<dbReference type="PRINTS" id="PR00411">
    <property type="entry name" value="PNDRDTASEI"/>
</dbReference>
<proteinExistence type="predicted"/>
<dbReference type="PANTHER" id="PTHR43557:SF2">
    <property type="entry name" value="RIESKE DOMAIN-CONTAINING PROTEIN-RELATED"/>
    <property type="match status" value="1"/>
</dbReference>
<dbReference type="GO" id="GO:0016651">
    <property type="term" value="F:oxidoreductase activity, acting on NAD(P)H"/>
    <property type="evidence" value="ECO:0007669"/>
    <property type="project" value="TreeGrafter"/>
</dbReference>
<dbReference type="InterPro" id="IPR016156">
    <property type="entry name" value="FAD/NAD-linked_Rdtase_dimer_sf"/>
</dbReference>
<name>A0A160TJL1_9ZZZZ</name>
<dbReference type="SUPFAM" id="SSF51905">
    <property type="entry name" value="FAD/NAD(P)-binding domain"/>
    <property type="match status" value="2"/>
</dbReference>
<feature type="domain" description="FAD/NAD(P)-binding" evidence="5">
    <location>
        <begin position="7"/>
        <end position="306"/>
    </location>
</feature>
<evidence type="ECO:0000256" key="1">
    <source>
        <dbReference type="ARBA" id="ARBA00001974"/>
    </source>
</evidence>
<dbReference type="SUPFAM" id="SSF55424">
    <property type="entry name" value="FAD/NAD-linked reductases, dimerisation (C-terminal) domain"/>
    <property type="match status" value="1"/>
</dbReference>
<gene>
    <name evidence="7" type="ORF">MGWOODY_Smn1928</name>
</gene>
<keyword evidence="3" id="KW-0274">FAD</keyword>
<dbReference type="Gene3D" id="3.30.390.30">
    <property type="match status" value="1"/>
</dbReference>
<dbReference type="Pfam" id="PF14759">
    <property type="entry name" value="Reductase_C"/>
    <property type="match status" value="1"/>
</dbReference>
<keyword evidence="2" id="KW-0285">Flavoprotein</keyword>
<dbReference type="InterPro" id="IPR028202">
    <property type="entry name" value="Reductase_C"/>
</dbReference>
<dbReference type="InterPro" id="IPR023753">
    <property type="entry name" value="FAD/NAD-binding_dom"/>
</dbReference>
<dbReference type="InterPro" id="IPR036188">
    <property type="entry name" value="FAD/NAD-bd_sf"/>
</dbReference>
<comment type="cofactor">
    <cofactor evidence="1">
        <name>FAD</name>
        <dbReference type="ChEBI" id="CHEBI:57692"/>
    </cofactor>
</comment>
<evidence type="ECO:0000313" key="7">
    <source>
        <dbReference type="EMBL" id="CUS44601.1"/>
    </source>
</evidence>
<evidence type="ECO:0000256" key="2">
    <source>
        <dbReference type="ARBA" id="ARBA00022630"/>
    </source>
</evidence>
<keyword evidence="4" id="KW-0560">Oxidoreductase</keyword>
<sequence>MTTNAPRIVILGGGHAGANAIASLRQAGHDGEIVMISDESVLPYHRPPLSKAYLKGGSTLEALYLRPAKFYDTNNIEVLLGTRATGIDTARKIVTLADGREIAWELLILATGSVARRLDGPGADLDGVHVLRDIKDAEALHARIGEGSRLVIIGAGYIGLEVAASARDLGAEVTILEREPRILSRVACEELSGFFHRFHADRGVVFRTGVSVAALHGEKGEVCSVELSDGEVLPCDAVLVGIGGSPCDALAIGAGLQCDNGVIVDLAGRSSIPGIYAIGDMTRRPMPHYGDRMFRLESVPNAVDQARAVAADIMGKPLPAPDLPWFWSDQYELKLQIAGVPFDADRQIVRHTPDKENSFSIFHLSGDRVVAVEAVNAAGDFVAGKKLIMAAQPVDIARLSDPSIAAKTLLATSGD</sequence>
<dbReference type="Gene3D" id="3.50.50.60">
    <property type="entry name" value="FAD/NAD(P)-binding domain"/>
    <property type="match status" value="2"/>
</dbReference>
<dbReference type="InterPro" id="IPR050446">
    <property type="entry name" value="FAD-oxidoreductase/Apoptosis"/>
</dbReference>
<protein>
    <submittedName>
        <fullName evidence="7">Ferredoxin reductase</fullName>
    </submittedName>
</protein>
<reference evidence="7" key="1">
    <citation type="submission" date="2015-10" db="EMBL/GenBank/DDBJ databases">
        <authorList>
            <person name="Gilbert D.G."/>
        </authorList>
    </citation>
    <scope>NUCLEOTIDE SEQUENCE</scope>
</reference>
<dbReference type="Pfam" id="PF07992">
    <property type="entry name" value="Pyr_redox_2"/>
    <property type="match status" value="1"/>
</dbReference>
<evidence type="ECO:0000256" key="3">
    <source>
        <dbReference type="ARBA" id="ARBA00022827"/>
    </source>
</evidence>
<dbReference type="PRINTS" id="PR00368">
    <property type="entry name" value="FADPNR"/>
</dbReference>
<feature type="domain" description="Reductase C-terminal" evidence="6">
    <location>
        <begin position="325"/>
        <end position="409"/>
    </location>
</feature>
<evidence type="ECO:0000259" key="5">
    <source>
        <dbReference type="Pfam" id="PF07992"/>
    </source>
</evidence>
<dbReference type="EMBL" id="CZQE01000161">
    <property type="protein sequence ID" value="CUS44601.1"/>
    <property type="molecule type" value="Genomic_DNA"/>
</dbReference>
<dbReference type="PANTHER" id="PTHR43557">
    <property type="entry name" value="APOPTOSIS-INDUCING FACTOR 1"/>
    <property type="match status" value="1"/>
</dbReference>
<dbReference type="GO" id="GO:0005737">
    <property type="term" value="C:cytoplasm"/>
    <property type="evidence" value="ECO:0007669"/>
    <property type="project" value="TreeGrafter"/>
</dbReference>
<evidence type="ECO:0000256" key="4">
    <source>
        <dbReference type="ARBA" id="ARBA00023002"/>
    </source>
</evidence>
<dbReference type="AlphaFoldDB" id="A0A160TJL1"/>
<evidence type="ECO:0000259" key="6">
    <source>
        <dbReference type="Pfam" id="PF14759"/>
    </source>
</evidence>
<accession>A0A160TJL1</accession>
<organism evidence="7">
    <name type="scientific">hydrothermal vent metagenome</name>
    <dbReference type="NCBI Taxonomy" id="652676"/>
    <lineage>
        <taxon>unclassified sequences</taxon>
        <taxon>metagenomes</taxon>
        <taxon>ecological metagenomes</taxon>
    </lineage>
</organism>